<reference evidence="3" key="1">
    <citation type="submission" date="2011-12" db="EMBL/GenBank/DDBJ databases">
        <authorList>
            <consortium name="The Broad Institute Genome Sequencing Platform"/>
            <person name="Russ C."/>
            <person name="Tyler B."/>
            <person name="Panabieres F."/>
            <person name="Shan W."/>
            <person name="Tripathy S."/>
            <person name="Grunwald N."/>
            <person name="Machado M."/>
            <person name="Young S.K."/>
            <person name="Zeng Q."/>
            <person name="Gargeya S."/>
            <person name="Fitzgerald M."/>
            <person name="Haas B."/>
            <person name="Abouelleil A."/>
            <person name="Alvarado L."/>
            <person name="Arachchi H.M."/>
            <person name="Berlin A."/>
            <person name="Chapman S.B."/>
            <person name="Gearin G."/>
            <person name="Goldberg J."/>
            <person name="Griggs A."/>
            <person name="Gujja S."/>
            <person name="Hansen M."/>
            <person name="Heiman D."/>
            <person name="Howarth C."/>
            <person name="Larimer J."/>
            <person name="Lui A."/>
            <person name="MacDonald P.J.P."/>
            <person name="McCowen C."/>
            <person name="Montmayeur A."/>
            <person name="Murphy C."/>
            <person name="Neiman D."/>
            <person name="Pearson M."/>
            <person name="Priest M."/>
            <person name="Roberts A."/>
            <person name="Saif S."/>
            <person name="Shea T."/>
            <person name="Sisk P."/>
            <person name="Stolte C."/>
            <person name="Sykes S."/>
            <person name="Wortman J."/>
            <person name="Nusbaum C."/>
            <person name="Birren B."/>
        </authorList>
    </citation>
    <scope>NUCLEOTIDE SEQUENCE [LARGE SCALE GENOMIC DNA]</scope>
    <source>
        <strain evidence="3">INRA-310</strain>
    </source>
</reference>
<accession>W2PD91</accession>
<gene>
    <name evidence="2" type="ORF">PPTG_24515</name>
</gene>
<evidence type="ECO:0000256" key="1">
    <source>
        <dbReference type="SAM" id="MobiDB-lite"/>
    </source>
</evidence>
<dbReference type="AlphaFoldDB" id="W2PD91"/>
<sequence length="50" mass="5795">MSAETLESILYLRMNWDLVTNEIVSKSIKTAREEDLEDEEECDSNFGWGP</sequence>
<dbReference type="OrthoDB" id="101998at2759"/>
<dbReference type="Proteomes" id="UP000018817">
    <property type="component" value="Unassembled WGS sequence"/>
</dbReference>
<proteinExistence type="predicted"/>
<evidence type="ECO:0000313" key="2">
    <source>
        <dbReference type="EMBL" id="ETM99017.1"/>
    </source>
</evidence>
<dbReference type="GeneID" id="20193114"/>
<evidence type="ECO:0000313" key="3">
    <source>
        <dbReference type="Proteomes" id="UP000018817"/>
    </source>
</evidence>
<name>W2PD91_PHYN3</name>
<organism evidence="2 3">
    <name type="scientific">Phytophthora nicotianae (strain INRA-310)</name>
    <name type="common">Phytophthora parasitica</name>
    <dbReference type="NCBI Taxonomy" id="761204"/>
    <lineage>
        <taxon>Eukaryota</taxon>
        <taxon>Sar</taxon>
        <taxon>Stramenopiles</taxon>
        <taxon>Oomycota</taxon>
        <taxon>Peronosporomycetes</taxon>
        <taxon>Peronosporales</taxon>
        <taxon>Peronosporaceae</taxon>
        <taxon>Phytophthora</taxon>
    </lineage>
</organism>
<feature type="compositionally biased region" description="Acidic residues" evidence="1">
    <location>
        <begin position="34"/>
        <end position="43"/>
    </location>
</feature>
<protein>
    <submittedName>
        <fullName evidence="2">Uncharacterized protein</fullName>
    </submittedName>
</protein>
<dbReference type="RefSeq" id="XP_008915709.1">
    <property type="nucleotide sequence ID" value="XM_008917461.1"/>
</dbReference>
<reference evidence="2 3" key="2">
    <citation type="submission" date="2013-11" db="EMBL/GenBank/DDBJ databases">
        <title>The Genome Sequence of Phytophthora parasitica INRA-310.</title>
        <authorList>
            <consortium name="The Broad Institute Genomics Platform"/>
            <person name="Russ C."/>
            <person name="Tyler B."/>
            <person name="Panabieres F."/>
            <person name="Shan W."/>
            <person name="Tripathy S."/>
            <person name="Grunwald N."/>
            <person name="Machado M."/>
            <person name="Johnson C.S."/>
            <person name="Arredondo F."/>
            <person name="Hong C."/>
            <person name="Coffey M."/>
            <person name="Young S.K."/>
            <person name="Zeng Q."/>
            <person name="Gargeya S."/>
            <person name="Fitzgerald M."/>
            <person name="Abouelleil A."/>
            <person name="Alvarado L."/>
            <person name="Chapman S.B."/>
            <person name="Gainer-Dewar J."/>
            <person name="Goldberg J."/>
            <person name="Griggs A."/>
            <person name="Gujja S."/>
            <person name="Hansen M."/>
            <person name="Howarth C."/>
            <person name="Imamovic A."/>
            <person name="Ireland A."/>
            <person name="Larimer J."/>
            <person name="McCowan C."/>
            <person name="Murphy C."/>
            <person name="Pearson M."/>
            <person name="Poon T.W."/>
            <person name="Priest M."/>
            <person name="Roberts A."/>
            <person name="Saif S."/>
            <person name="Shea T."/>
            <person name="Sykes S."/>
            <person name="Wortman J."/>
            <person name="Nusbaum C."/>
            <person name="Birren B."/>
        </authorList>
    </citation>
    <scope>NUCLEOTIDE SEQUENCE [LARGE SCALE GENOMIC DNA]</scope>
    <source>
        <strain evidence="2 3">INRA-310</strain>
    </source>
</reference>
<dbReference type="EMBL" id="KI669662">
    <property type="protein sequence ID" value="ETM99017.1"/>
    <property type="molecule type" value="Genomic_DNA"/>
</dbReference>
<dbReference type="VEuPathDB" id="FungiDB:PPTG_24515"/>
<feature type="region of interest" description="Disordered" evidence="1">
    <location>
        <begin position="31"/>
        <end position="50"/>
    </location>
</feature>